<name>A0A1S1NBA1_9GAMM</name>
<keyword evidence="4" id="KW-1185">Reference proteome</keyword>
<evidence type="ECO:0000256" key="1">
    <source>
        <dbReference type="SAM" id="MobiDB-lite"/>
    </source>
</evidence>
<dbReference type="GO" id="GO:0005509">
    <property type="term" value="F:calcium ion binding"/>
    <property type="evidence" value="ECO:0007669"/>
    <property type="project" value="InterPro"/>
</dbReference>
<comment type="caution">
    <text evidence="3">The sequence shown here is derived from an EMBL/GenBank/DDBJ whole genome shotgun (WGS) entry which is preliminary data.</text>
</comment>
<dbReference type="InterPro" id="IPR013783">
    <property type="entry name" value="Ig-like_fold"/>
</dbReference>
<evidence type="ECO:0008006" key="5">
    <source>
        <dbReference type="Google" id="ProtNLM"/>
    </source>
</evidence>
<dbReference type="GO" id="GO:0016020">
    <property type="term" value="C:membrane"/>
    <property type="evidence" value="ECO:0007669"/>
    <property type="project" value="InterPro"/>
</dbReference>
<organism evidence="3 4">
    <name type="scientific">Pseudoalteromonas byunsanensis</name>
    <dbReference type="NCBI Taxonomy" id="327939"/>
    <lineage>
        <taxon>Bacteria</taxon>
        <taxon>Pseudomonadati</taxon>
        <taxon>Pseudomonadota</taxon>
        <taxon>Gammaproteobacteria</taxon>
        <taxon>Alteromonadales</taxon>
        <taxon>Pseudoalteromonadaceae</taxon>
        <taxon>Pseudoalteromonas</taxon>
    </lineage>
</organism>
<feature type="signal peptide" evidence="2">
    <location>
        <begin position="1"/>
        <end position="17"/>
    </location>
</feature>
<gene>
    <name evidence="3" type="ORF">BIW53_04940</name>
</gene>
<protein>
    <recommendedName>
        <fullName evidence="5">Cadherin domain-containing protein</fullName>
    </recommendedName>
</protein>
<dbReference type="EMBL" id="MNAN01000026">
    <property type="protein sequence ID" value="OHU96675.1"/>
    <property type="molecule type" value="Genomic_DNA"/>
</dbReference>
<keyword evidence="2" id="KW-0732">Signal</keyword>
<dbReference type="InterPro" id="IPR015919">
    <property type="entry name" value="Cadherin-like_sf"/>
</dbReference>
<feature type="region of interest" description="Disordered" evidence="1">
    <location>
        <begin position="20"/>
        <end position="39"/>
    </location>
</feature>
<dbReference type="STRING" id="327939.BIW53_04940"/>
<dbReference type="Proteomes" id="UP000180253">
    <property type="component" value="Unassembled WGS sequence"/>
</dbReference>
<dbReference type="PROSITE" id="PS51257">
    <property type="entry name" value="PROKAR_LIPOPROTEIN"/>
    <property type="match status" value="1"/>
</dbReference>
<dbReference type="Gene3D" id="2.60.40.10">
    <property type="entry name" value="Immunoglobulins"/>
    <property type="match status" value="1"/>
</dbReference>
<dbReference type="SUPFAM" id="SSF49313">
    <property type="entry name" value="Cadherin-like"/>
    <property type="match status" value="1"/>
</dbReference>
<reference evidence="3 4" key="1">
    <citation type="submission" date="2016-10" db="EMBL/GenBank/DDBJ databases">
        <title>Pseudoalteromonas amylolytica sp. nov., isolated from the surface seawater.</title>
        <authorList>
            <person name="Wu Y.-H."/>
            <person name="Cheng H."/>
            <person name="Jin X.-B."/>
            <person name="Wang C.-S."/>
            <person name="Xu X.-W."/>
        </authorList>
    </citation>
    <scope>NUCLEOTIDE SEQUENCE [LARGE SCALE GENOMIC DNA]</scope>
    <source>
        <strain evidence="3 4">JCM 12483</strain>
    </source>
</reference>
<dbReference type="AlphaFoldDB" id="A0A1S1NBA1"/>
<dbReference type="OrthoDB" id="6310801at2"/>
<accession>A0A1S1NBA1</accession>
<dbReference type="RefSeq" id="WP_070990752.1">
    <property type="nucleotide sequence ID" value="NZ_CBCSHD010000001.1"/>
</dbReference>
<evidence type="ECO:0000313" key="3">
    <source>
        <dbReference type="EMBL" id="OHU96675.1"/>
    </source>
</evidence>
<evidence type="ECO:0000256" key="2">
    <source>
        <dbReference type="SAM" id="SignalP"/>
    </source>
</evidence>
<evidence type="ECO:0000313" key="4">
    <source>
        <dbReference type="Proteomes" id="UP000180253"/>
    </source>
</evidence>
<feature type="chain" id="PRO_5010283836" description="Cadherin domain-containing protein" evidence="2">
    <location>
        <begin position="18"/>
        <end position="620"/>
    </location>
</feature>
<feature type="compositionally biased region" description="Polar residues" evidence="1">
    <location>
        <begin position="22"/>
        <end position="38"/>
    </location>
</feature>
<proteinExistence type="predicted"/>
<sequence length="620" mass="69410">MKNYAFLALAVSMLAGCGGGSDTNSDGSPTTPKNNLPSLSGEFVLTGKANVSFSGSFNAKDLDGDALTVSFEDQPDWLEYTFSGNELTLSGEPKLIDVDTYTTKVILSDGKQSQNYSLNINIADDPSAWQPLPITAEELAGAWQSEEHNVAFIVAEDVSTSSANIGYLIEGDKKYMVNYQLSDGINLGLLDEYDYSTVEDTRQFEVIAKSDTKLRLVANVNDQKKAFNFSPVNKAITESFSFTPTFSNDTWFSGGHIDLDSNEQSNIHVAVALPRLSHLAHSSYDYNVSVTASYNSETAEFTPISPVTTSYCWRIENPFTFDCPNLSVKFSKIKVLGVFNDTLFYSVTHHYEADLSETQKRALPLLANFLDQQYTSVYAEKFKKIEKIARPSIEVGQTYTGRILLRDPDTHVELNGTYYHSGSGTFTLTSENTGSFTIELADHSAQETKEFTYELTETSINIFYDGKTTQRHFYKLPNGLTGITEPYADQYESKFDIRPFVAVQELSMEDSMGTFISTGSSTSSYNLGYDKVTIRYAENSETVLPSRWEQDDSVTFVDGCHHYNTIAECEQMAQDNEDHIPLYYRNLKLLYADGDYYLFQDSFNSEGDAFQSYRSFRKVN</sequence>